<keyword evidence="12" id="KW-0969">Cilium</keyword>
<keyword evidence="10" id="KW-1006">Bacterial flagellum protein export</keyword>
<keyword evidence="6" id="KW-0145">Chemotaxis</keyword>
<keyword evidence="4" id="KW-0813">Transport</keyword>
<keyword evidence="12" id="KW-0966">Cell projection</keyword>
<keyword evidence="13" id="KW-1185">Reference proteome</keyword>
<sequence length="149" mass="17807">MAEITTLAKVLHVRENEKLDAQKIYHQAMEQFERSALSLYELLRKKEETEEAYDLSTQQSIPIETLKQQNTYLQRLNLEIDRMQKEVQYARTEMEARQHKLTDAHMEVKKFEKIIENRKQTELEAIRKEESAMMDEISIRQYLSKSKGE</sequence>
<evidence type="ECO:0000256" key="4">
    <source>
        <dbReference type="ARBA" id="ARBA00022448"/>
    </source>
</evidence>
<gene>
    <name evidence="12" type="primary">fliJ</name>
    <name evidence="12" type="ORF">ACFODW_17435</name>
</gene>
<evidence type="ECO:0000256" key="7">
    <source>
        <dbReference type="ARBA" id="ARBA00022795"/>
    </source>
</evidence>
<keyword evidence="12" id="KW-0282">Flagellum</keyword>
<dbReference type="Gene3D" id="1.10.287.1700">
    <property type="match status" value="1"/>
</dbReference>
<evidence type="ECO:0000313" key="13">
    <source>
        <dbReference type="Proteomes" id="UP001595387"/>
    </source>
</evidence>
<evidence type="ECO:0000256" key="10">
    <source>
        <dbReference type="ARBA" id="ARBA00023225"/>
    </source>
</evidence>
<keyword evidence="11" id="KW-0175">Coiled coil</keyword>
<evidence type="ECO:0000313" key="12">
    <source>
        <dbReference type="EMBL" id="MFC2950108.1"/>
    </source>
</evidence>
<organism evidence="12 13">
    <name type="scientific">Virgibacillus sediminis</name>
    <dbReference type="NCBI Taxonomy" id="202260"/>
    <lineage>
        <taxon>Bacteria</taxon>
        <taxon>Bacillati</taxon>
        <taxon>Bacillota</taxon>
        <taxon>Bacilli</taxon>
        <taxon>Bacillales</taxon>
        <taxon>Bacillaceae</taxon>
        <taxon>Virgibacillus</taxon>
    </lineage>
</organism>
<dbReference type="InterPro" id="IPR053716">
    <property type="entry name" value="Flag_assembly_chemotaxis_eff"/>
</dbReference>
<evidence type="ECO:0000256" key="1">
    <source>
        <dbReference type="ARBA" id="ARBA00004413"/>
    </source>
</evidence>
<dbReference type="EMBL" id="JBHRRZ010000040">
    <property type="protein sequence ID" value="MFC2950108.1"/>
    <property type="molecule type" value="Genomic_DNA"/>
</dbReference>
<evidence type="ECO:0000256" key="2">
    <source>
        <dbReference type="ARBA" id="ARBA00010004"/>
    </source>
</evidence>
<evidence type="ECO:0000256" key="5">
    <source>
        <dbReference type="ARBA" id="ARBA00022475"/>
    </source>
</evidence>
<reference evidence="13" key="1">
    <citation type="journal article" date="2019" name="Int. J. Syst. Evol. Microbiol.">
        <title>The Global Catalogue of Microorganisms (GCM) 10K type strain sequencing project: providing services to taxonomists for standard genome sequencing and annotation.</title>
        <authorList>
            <consortium name="The Broad Institute Genomics Platform"/>
            <consortium name="The Broad Institute Genome Sequencing Center for Infectious Disease"/>
            <person name="Wu L."/>
            <person name="Ma J."/>
        </authorList>
    </citation>
    <scope>NUCLEOTIDE SEQUENCE [LARGE SCALE GENOMIC DNA]</scope>
    <source>
        <strain evidence="13">KCTC 13193</strain>
    </source>
</reference>
<dbReference type="RefSeq" id="WP_390308109.1">
    <property type="nucleotide sequence ID" value="NZ_JBHRRZ010000040.1"/>
</dbReference>
<protein>
    <recommendedName>
        <fullName evidence="3">Flagellar FliJ protein</fullName>
    </recommendedName>
</protein>
<evidence type="ECO:0000256" key="6">
    <source>
        <dbReference type="ARBA" id="ARBA00022500"/>
    </source>
</evidence>
<feature type="coiled-coil region" evidence="11">
    <location>
        <begin position="66"/>
        <end position="93"/>
    </location>
</feature>
<evidence type="ECO:0000256" key="3">
    <source>
        <dbReference type="ARBA" id="ARBA00020392"/>
    </source>
</evidence>
<evidence type="ECO:0000256" key="8">
    <source>
        <dbReference type="ARBA" id="ARBA00022927"/>
    </source>
</evidence>
<dbReference type="InterPro" id="IPR012823">
    <property type="entry name" value="Flagell_FliJ"/>
</dbReference>
<accession>A0ABV7AB53</accession>
<keyword evidence="7" id="KW-1005">Bacterial flagellum biogenesis</keyword>
<name>A0ABV7AB53_9BACI</name>
<keyword evidence="9" id="KW-0472">Membrane</keyword>
<proteinExistence type="inferred from homology"/>
<dbReference type="Pfam" id="PF02050">
    <property type="entry name" value="FliJ"/>
    <property type="match status" value="1"/>
</dbReference>
<keyword evidence="5" id="KW-1003">Cell membrane</keyword>
<evidence type="ECO:0000256" key="11">
    <source>
        <dbReference type="SAM" id="Coils"/>
    </source>
</evidence>
<dbReference type="Proteomes" id="UP001595387">
    <property type="component" value="Unassembled WGS sequence"/>
</dbReference>
<comment type="caution">
    <text evidence="12">The sequence shown here is derived from an EMBL/GenBank/DDBJ whole genome shotgun (WGS) entry which is preliminary data.</text>
</comment>
<dbReference type="NCBIfam" id="TIGR02473">
    <property type="entry name" value="flagell_FliJ"/>
    <property type="match status" value="1"/>
</dbReference>
<comment type="similarity">
    <text evidence="2">Belongs to the FliJ family.</text>
</comment>
<evidence type="ECO:0000256" key="9">
    <source>
        <dbReference type="ARBA" id="ARBA00023136"/>
    </source>
</evidence>
<keyword evidence="8" id="KW-0653">Protein transport</keyword>
<comment type="subcellular location">
    <subcellularLocation>
        <location evidence="1">Cell membrane</location>
        <topology evidence="1">Peripheral membrane protein</topology>
        <orientation evidence="1">Cytoplasmic side</orientation>
    </subcellularLocation>
</comment>